<dbReference type="Proteomes" id="UP001219525">
    <property type="component" value="Unassembled WGS sequence"/>
</dbReference>
<proteinExistence type="predicted"/>
<keyword evidence="2" id="KW-1185">Reference proteome</keyword>
<dbReference type="AlphaFoldDB" id="A0AAD6YBJ4"/>
<protein>
    <submittedName>
        <fullName evidence="1">Uncharacterized protein</fullName>
    </submittedName>
</protein>
<reference evidence="1" key="1">
    <citation type="submission" date="2023-03" db="EMBL/GenBank/DDBJ databases">
        <title>Massive genome expansion in bonnet fungi (Mycena s.s.) driven by repeated elements and novel gene families across ecological guilds.</title>
        <authorList>
            <consortium name="Lawrence Berkeley National Laboratory"/>
            <person name="Harder C.B."/>
            <person name="Miyauchi S."/>
            <person name="Viragh M."/>
            <person name="Kuo A."/>
            <person name="Thoen E."/>
            <person name="Andreopoulos B."/>
            <person name="Lu D."/>
            <person name="Skrede I."/>
            <person name="Drula E."/>
            <person name="Henrissat B."/>
            <person name="Morin E."/>
            <person name="Kohler A."/>
            <person name="Barry K."/>
            <person name="LaButti K."/>
            <person name="Morin E."/>
            <person name="Salamov A."/>
            <person name="Lipzen A."/>
            <person name="Mereny Z."/>
            <person name="Hegedus B."/>
            <person name="Baldrian P."/>
            <person name="Stursova M."/>
            <person name="Weitz H."/>
            <person name="Taylor A."/>
            <person name="Grigoriev I.V."/>
            <person name="Nagy L.G."/>
            <person name="Martin F."/>
            <person name="Kauserud H."/>
        </authorList>
    </citation>
    <scope>NUCLEOTIDE SEQUENCE</scope>
    <source>
        <strain evidence="1">9144</strain>
    </source>
</reference>
<sequence length="101" mass="10942">MGNGSVTQVQFMECSRALVLQEGIVDGETGLLFGPSLQPSIYKTYSSWQSYTDVPIPVGDSTLLGSTAWSEIILSYSNSLFGVQTNENNISASYFLSSMDL</sequence>
<accession>A0AAD6YBJ4</accession>
<name>A0AAD6YBJ4_9AGAR</name>
<dbReference type="EMBL" id="JARJCW010000061">
    <property type="protein sequence ID" value="KAJ7200853.1"/>
    <property type="molecule type" value="Genomic_DNA"/>
</dbReference>
<comment type="caution">
    <text evidence="1">The sequence shown here is derived from an EMBL/GenBank/DDBJ whole genome shotgun (WGS) entry which is preliminary data.</text>
</comment>
<gene>
    <name evidence="1" type="ORF">GGX14DRAFT_571857</name>
</gene>
<evidence type="ECO:0000313" key="2">
    <source>
        <dbReference type="Proteomes" id="UP001219525"/>
    </source>
</evidence>
<evidence type="ECO:0000313" key="1">
    <source>
        <dbReference type="EMBL" id="KAJ7200853.1"/>
    </source>
</evidence>
<organism evidence="1 2">
    <name type="scientific">Mycena pura</name>
    <dbReference type="NCBI Taxonomy" id="153505"/>
    <lineage>
        <taxon>Eukaryota</taxon>
        <taxon>Fungi</taxon>
        <taxon>Dikarya</taxon>
        <taxon>Basidiomycota</taxon>
        <taxon>Agaricomycotina</taxon>
        <taxon>Agaricomycetes</taxon>
        <taxon>Agaricomycetidae</taxon>
        <taxon>Agaricales</taxon>
        <taxon>Marasmiineae</taxon>
        <taxon>Mycenaceae</taxon>
        <taxon>Mycena</taxon>
    </lineage>
</organism>